<gene>
    <name evidence="2" type="ORF">M23134_01833</name>
</gene>
<feature type="domain" description="Pvc16 N-terminal" evidence="1">
    <location>
        <begin position="7"/>
        <end position="181"/>
    </location>
</feature>
<dbReference type="eggNOG" id="ENOG5032RD6">
    <property type="taxonomic scope" value="Bacteria"/>
</dbReference>
<evidence type="ECO:0000313" key="2">
    <source>
        <dbReference type="EMBL" id="EAY31804.1"/>
    </source>
</evidence>
<keyword evidence="3" id="KW-1185">Reference proteome</keyword>
<dbReference type="Pfam" id="PF14065">
    <property type="entry name" value="Pvc16_N"/>
    <property type="match status" value="1"/>
</dbReference>
<evidence type="ECO:0000313" key="3">
    <source>
        <dbReference type="Proteomes" id="UP000004095"/>
    </source>
</evidence>
<dbReference type="Proteomes" id="UP000004095">
    <property type="component" value="Unassembled WGS sequence"/>
</dbReference>
<dbReference type="RefSeq" id="WP_002692490.1">
    <property type="nucleotide sequence ID" value="NZ_AAWS01000001.1"/>
</dbReference>
<evidence type="ECO:0000259" key="1">
    <source>
        <dbReference type="Pfam" id="PF14065"/>
    </source>
</evidence>
<accession>A1ZC02</accession>
<organism evidence="2 3">
    <name type="scientific">Microscilla marina ATCC 23134</name>
    <dbReference type="NCBI Taxonomy" id="313606"/>
    <lineage>
        <taxon>Bacteria</taxon>
        <taxon>Pseudomonadati</taxon>
        <taxon>Bacteroidota</taxon>
        <taxon>Cytophagia</taxon>
        <taxon>Cytophagales</taxon>
        <taxon>Microscillaceae</taxon>
        <taxon>Microscilla</taxon>
    </lineage>
</organism>
<reference evidence="2 3" key="1">
    <citation type="submission" date="2007-01" db="EMBL/GenBank/DDBJ databases">
        <authorList>
            <person name="Haygood M."/>
            <person name="Podell S."/>
            <person name="Anderson C."/>
            <person name="Hopkinson B."/>
            <person name="Roe K."/>
            <person name="Barbeau K."/>
            <person name="Gaasterland T."/>
            <person name="Ferriera S."/>
            <person name="Johnson J."/>
            <person name="Kravitz S."/>
            <person name="Beeson K."/>
            <person name="Sutton G."/>
            <person name="Rogers Y.-H."/>
            <person name="Friedman R."/>
            <person name="Frazier M."/>
            <person name="Venter J.C."/>
        </authorList>
    </citation>
    <scope>NUCLEOTIDE SEQUENCE [LARGE SCALE GENOMIC DNA]</scope>
    <source>
        <strain evidence="2 3">ATCC 23134</strain>
    </source>
</reference>
<protein>
    <recommendedName>
        <fullName evidence="1">Pvc16 N-terminal domain-containing protein</fullName>
    </recommendedName>
</protein>
<comment type="caution">
    <text evidence="2">The sequence shown here is derived from an EMBL/GenBank/DDBJ whole genome shotgun (WGS) entry which is preliminary data.</text>
</comment>
<name>A1ZC02_MICM2</name>
<dbReference type="OrthoDB" id="7560784at2"/>
<sequence length="191" mass="21617">MVHEAIEFLKTALNNYLLQKIPDSTVTAPRVDYPKIDTDPPVFNLRTVNLMLINLEEERVLRPADPYAQVSSDGTHGSVSPPLSVILTLLFSAKFTDYQAALKHLSYTMQFFQSNHLFTPEDFPGMPDGIDKLTVEFQSLNNAQKNEIWSSLKVAYLPSVVYKLRMLVYQEDSTSSDTLVTQTSNQNTLLR</sequence>
<dbReference type="AlphaFoldDB" id="A1ZC02"/>
<proteinExistence type="predicted"/>
<dbReference type="EMBL" id="AAWS01000001">
    <property type="protein sequence ID" value="EAY31804.1"/>
    <property type="molecule type" value="Genomic_DNA"/>
</dbReference>
<dbReference type="InterPro" id="IPR025351">
    <property type="entry name" value="Pvc16_N"/>
</dbReference>